<dbReference type="SMART" id="SM00291">
    <property type="entry name" value="ZnF_ZZ"/>
    <property type="match status" value="3"/>
</dbReference>
<dbReference type="EMBL" id="JAEPQZ010000004">
    <property type="protein sequence ID" value="KAG2182136.1"/>
    <property type="molecule type" value="Genomic_DNA"/>
</dbReference>
<name>A0A8H7UDY3_MORIS</name>
<feature type="domain" description="ZZ-type" evidence="8">
    <location>
        <begin position="339"/>
        <end position="390"/>
    </location>
</feature>
<dbReference type="GO" id="GO:0043130">
    <property type="term" value="F:ubiquitin binding"/>
    <property type="evidence" value="ECO:0007669"/>
    <property type="project" value="TreeGrafter"/>
</dbReference>
<dbReference type="PROSITE" id="PS51745">
    <property type="entry name" value="PB1"/>
    <property type="match status" value="1"/>
</dbReference>
<dbReference type="Gene3D" id="2.60.40.10">
    <property type="entry name" value="Immunoglobulins"/>
    <property type="match status" value="1"/>
</dbReference>
<dbReference type="PANTHER" id="PTHR20930:SF0">
    <property type="entry name" value="PROTEIN ILRUN"/>
    <property type="match status" value="1"/>
</dbReference>
<sequence length="821" mass="91190">MPPQVVVKVTYNSELRRTSFVNAQAFTYSKLHTEFSRMFSLSEPFKVYYIDDDEDEVLVTSDQDLAEALNYFQSQRAESGKVATCRFNIKRIEGKSEESSTEKHEEPAAKPRSNAWADLAQNFVDHLEQEMSFIQGSAQSSASALAAAAASASQNWQRAFTGQSTQPSNAASSQSESTNVETQVHANVMCDQCYRAVRGTRWKCQDCRDYDLCDGCKTAGQYSHPSHHSFRSMAPPAPPAPPAPTPNINNRAPHCRSRFRHRRGMRMHGLATCDFCDSLINGTRHKCKDCPDFDLCEQCIVLADSQHPGHTFEIFQRGCRRSSQYQRPPVASEHDTCHHSGVRCDGCEKWIYGVRYKCGNCADFDFCSKCEASANHDPKHVFLKIKRPVNGPIFSNVPLLPNLYAFTPPAHAPPAAQTPQMRQKETSTSNTAFGVFPRNAGSFRSVDERTLNELGDKLEKLSTNSSVKATPPEPILEKPSEVSPAASVSSHSQPELFARFVDDVNIPDGTVVVAKSRFLKIWNMTNEGSQEWPQGTQLIFCGGDMLSPSSSTATFAVPVTKPGKNAYVTADLQAPSKPGRYVSYFRLVTPTGTRFGHRVWCDIVVENEEQQGSSASSSQMIYPTLINREGEDDDKATIRTEEGSHHTLSGYGSFAATPSVRSVSESDDNDSIAAPEFDYDTAIRQTGEFDEEQSEISQPHEEDVVNSEDGGDYIVIEQEDENSVAGSYHNIHSASTSDNSKETMVNPFLAEKELEDEMNSSSKVEESPQRNAQVTADHALAEELDQLHDMGFYHDEMNIGLLEAYGHNMENVVMELLRMQK</sequence>
<comment type="subcellular location">
    <subcellularLocation>
        <location evidence="1">Cytoplasmic vesicle</location>
        <location evidence="1">Autophagosome</location>
    </subcellularLocation>
</comment>
<evidence type="ECO:0000313" key="10">
    <source>
        <dbReference type="EMBL" id="KAG2182136.1"/>
    </source>
</evidence>
<reference evidence="10" key="1">
    <citation type="submission" date="2020-12" db="EMBL/GenBank/DDBJ databases">
        <title>Metabolic potential, ecology and presence of endohyphal bacteria is reflected in genomic diversity of Mucoromycotina.</title>
        <authorList>
            <person name="Muszewska A."/>
            <person name="Okrasinska A."/>
            <person name="Steczkiewicz K."/>
            <person name="Drgas O."/>
            <person name="Orlowska M."/>
            <person name="Perlinska-Lenart U."/>
            <person name="Aleksandrzak-Piekarczyk T."/>
            <person name="Szatraj K."/>
            <person name="Zielenkiewicz U."/>
            <person name="Pilsyk S."/>
            <person name="Malc E."/>
            <person name="Mieczkowski P."/>
            <person name="Kruszewska J.S."/>
            <person name="Biernat P."/>
            <person name="Pawlowska J."/>
        </authorList>
    </citation>
    <scope>NUCLEOTIDE SEQUENCE</scope>
    <source>
        <strain evidence="10">WA0000067209</strain>
    </source>
</reference>
<keyword evidence="11" id="KW-1185">Reference proteome</keyword>
<dbReference type="GO" id="GO:0008270">
    <property type="term" value="F:zinc ion binding"/>
    <property type="evidence" value="ECO:0007669"/>
    <property type="project" value="UniProtKB-KW"/>
</dbReference>
<gene>
    <name evidence="10" type="ORF">INT43_007063</name>
</gene>
<comment type="caution">
    <text evidence="10">The sequence shown here is derived from an EMBL/GenBank/DDBJ whole genome shotgun (WGS) entry which is preliminary data.</text>
</comment>
<dbReference type="CDD" id="cd02249">
    <property type="entry name" value="ZZ"/>
    <property type="match status" value="1"/>
</dbReference>
<dbReference type="Pfam" id="PF00564">
    <property type="entry name" value="PB1"/>
    <property type="match status" value="1"/>
</dbReference>
<dbReference type="AlphaFoldDB" id="A0A8H7UDY3"/>
<dbReference type="SMART" id="SM00666">
    <property type="entry name" value="PB1"/>
    <property type="match status" value="1"/>
</dbReference>
<dbReference type="OrthoDB" id="661148at2759"/>
<evidence type="ECO:0000256" key="7">
    <source>
        <dbReference type="SAM" id="MobiDB-lite"/>
    </source>
</evidence>
<dbReference type="InterPro" id="IPR009060">
    <property type="entry name" value="UBA-like_sf"/>
</dbReference>
<dbReference type="InterPro" id="IPR053793">
    <property type="entry name" value="PB1-like"/>
</dbReference>
<dbReference type="Pfam" id="PF16158">
    <property type="entry name" value="N_BRCA1_IG"/>
    <property type="match status" value="1"/>
</dbReference>
<evidence type="ECO:0000256" key="3">
    <source>
        <dbReference type="ARBA" id="ARBA00022771"/>
    </source>
</evidence>
<dbReference type="SUPFAM" id="SSF54277">
    <property type="entry name" value="CAD &amp; PB1 domains"/>
    <property type="match status" value="1"/>
</dbReference>
<evidence type="ECO:0000256" key="1">
    <source>
        <dbReference type="ARBA" id="ARBA00004419"/>
    </source>
</evidence>
<evidence type="ECO:0000256" key="2">
    <source>
        <dbReference type="ARBA" id="ARBA00022723"/>
    </source>
</evidence>
<dbReference type="InterPro" id="IPR000433">
    <property type="entry name" value="Znf_ZZ"/>
</dbReference>
<proteinExistence type="predicted"/>
<dbReference type="FunFam" id="2.60.40.10:FF:000199">
    <property type="entry name" value="next to BRCA1 gene 1 protein-like"/>
    <property type="match status" value="1"/>
</dbReference>
<dbReference type="GO" id="GO:0016236">
    <property type="term" value="P:macroautophagy"/>
    <property type="evidence" value="ECO:0007669"/>
    <property type="project" value="TreeGrafter"/>
</dbReference>
<dbReference type="GO" id="GO:0005776">
    <property type="term" value="C:autophagosome"/>
    <property type="evidence" value="ECO:0007669"/>
    <property type="project" value="UniProtKB-SubCell"/>
</dbReference>
<feature type="region of interest" description="Disordered" evidence="7">
    <location>
        <begin position="158"/>
        <end position="178"/>
    </location>
</feature>
<evidence type="ECO:0000256" key="5">
    <source>
        <dbReference type="ARBA" id="ARBA00023329"/>
    </source>
</evidence>
<dbReference type="InterPro" id="IPR000270">
    <property type="entry name" value="PB1_dom"/>
</dbReference>
<dbReference type="CDD" id="cd05992">
    <property type="entry name" value="PB1"/>
    <property type="match status" value="1"/>
</dbReference>
<evidence type="ECO:0000256" key="4">
    <source>
        <dbReference type="ARBA" id="ARBA00022833"/>
    </source>
</evidence>
<evidence type="ECO:0000259" key="8">
    <source>
        <dbReference type="PROSITE" id="PS50135"/>
    </source>
</evidence>
<dbReference type="Gene3D" id="3.30.60.90">
    <property type="match status" value="3"/>
</dbReference>
<evidence type="ECO:0000259" key="9">
    <source>
        <dbReference type="PROSITE" id="PS51745"/>
    </source>
</evidence>
<keyword evidence="5" id="KW-0968">Cytoplasmic vesicle</keyword>
<feature type="region of interest" description="Disordered" evidence="7">
    <location>
        <begin position="462"/>
        <end position="487"/>
    </location>
</feature>
<dbReference type="Proteomes" id="UP000654370">
    <property type="component" value="Unassembled WGS sequence"/>
</dbReference>
<organism evidence="10 11">
    <name type="scientific">Mortierella isabellina</name>
    <name type="common">Filamentous fungus</name>
    <name type="synonym">Umbelopsis isabellina</name>
    <dbReference type="NCBI Taxonomy" id="91625"/>
    <lineage>
        <taxon>Eukaryota</taxon>
        <taxon>Fungi</taxon>
        <taxon>Fungi incertae sedis</taxon>
        <taxon>Mucoromycota</taxon>
        <taxon>Mucoromycotina</taxon>
        <taxon>Umbelopsidomycetes</taxon>
        <taxon>Umbelopsidales</taxon>
        <taxon>Umbelopsidaceae</taxon>
        <taxon>Umbelopsis</taxon>
    </lineage>
</organism>
<dbReference type="Pfam" id="PF00569">
    <property type="entry name" value="ZZ"/>
    <property type="match status" value="3"/>
</dbReference>
<dbReference type="SUPFAM" id="SSF46934">
    <property type="entry name" value="UBA-like"/>
    <property type="match status" value="1"/>
</dbReference>
<dbReference type="GO" id="GO:0031410">
    <property type="term" value="C:cytoplasmic vesicle"/>
    <property type="evidence" value="ECO:0007669"/>
    <property type="project" value="UniProtKB-KW"/>
</dbReference>
<protein>
    <submittedName>
        <fullName evidence="10">Uncharacterized protein</fullName>
    </submittedName>
</protein>
<dbReference type="PROSITE" id="PS01357">
    <property type="entry name" value="ZF_ZZ_1"/>
    <property type="match status" value="2"/>
</dbReference>
<feature type="domain" description="ZZ-type" evidence="8">
    <location>
        <begin position="185"/>
        <end position="238"/>
    </location>
</feature>
<dbReference type="InterPro" id="IPR043145">
    <property type="entry name" value="Znf_ZZ_sf"/>
</dbReference>
<dbReference type="SUPFAM" id="SSF57850">
    <property type="entry name" value="RING/U-box"/>
    <property type="match status" value="3"/>
</dbReference>
<keyword evidence="2" id="KW-0479">Metal-binding</keyword>
<dbReference type="Gene3D" id="3.10.20.90">
    <property type="entry name" value="Phosphatidylinositol 3-kinase Catalytic Subunit, Chain A, domain 1"/>
    <property type="match status" value="1"/>
</dbReference>
<dbReference type="InterPro" id="IPR013783">
    <property type="entry name" value="Ig-like_fold"/>
</dbReference>
<feature type="domain" description="PB1" evidence="9">
    <location>
        <begin position="4"/>
        <end position="88"/>
    </location>
</feature>
<feature type="region of interest" description="Disordered" evidence="7">
    <location>
        <begin position="225"/>
        <end position="252"/>
    </location>
</feature>
<dbReference type="GO" id="GO:0000407">
    <property type="term" value="C:phagophore assembly site"/>
    <property type="evidence" value="ECO:0007669"/>
    <property type="project" value="TreeGrafter"/>
</dbReference>
<keyword evidence="4" id="KW-0862">Zinc</keyword>
<feature type="compositionally biased region" description="Pro residues" evidence="7">
    <location>
        <begin position="235"/>
        <end position="245"/>
    </location>
</feature>
<dbReference type="CDD" id="cd02340">
    <property type="entry name" value="ZZ_NBR1_like"/>
    <property type="match status" value="2"/>
</dbReference>
<dbReference type="CDD" id="cd14947">
    <property type="entry name" value="NBR1_like"/>
    <property type="match status" value="1"/>
</dbReference>
<keyword evidence="3 6" id="KW-0863">Zinc-finger</keyword>
<evidence type="ECO:0000313" key="11">
    <source>
        <dbReference type="Proteomes" id="UP000654370"/>
    </source>
</evidence>
<evidence type="ECO:0000256" key="6">
    <source>
        <dbReference type="PROSITE-ProRule" id="PRU00228"/>
    </source>
</evidence>
<dbReference type="PANTHER" id="PTHR20930">
    <property type="entry name" value="OVARIAN CARCINOMA ANTIGEN CA125-RELATED"/>
    <property type="match status" value="1"/>
</dbReference>
<accession>A0A8H7UDY3</accession>
<dbReference type="InterPro" id="IPR032350">
    <property type="entry name" value="Nbr1_FW"/>
</dbReference>
<dbReference type="PROSITE" id="PS50135">
    <property type="entry name" value="ZF_ZZ_2"/>
    <property type="match status" value="2"/>
</dbReference>
<dbReference type="Gene3D" id="1.10.8.10">
    <property type="entry name" value="DNA helicase RuvA subunit, C-terminal domain"/>
    <property type="match status" value="1"/>
</dbReference>